<organism evidence="1 2">
    <name type="scientific">Aspergillus pseudodeflectus</name>
    <dbReference type="NCBI Taxonomy" id="176178"/>
    <lineage>
        <taxon>Eukaryota</taxon>
        <taxon>Fungi</taxon>
        <taxon>Dikarya</taxon>
        <taxon>Ascomycota</taxon>
        <taxon>Pezizomycotina</taxon>
        <taxon>Eurotiomycetes</taxon>
        <taxon>Eurotiomycetidae</taxon>
        <taxon>Eurotiales</taxon>
        <taxon>Aspergillaceae</taxon>
        <taxon>Aspergillus</taxon>
        <taxon>Aspergillus subgen. Nidulantes</taxon>
    </lineage>
</organism>
<dbReference type="GeneID" id="98159113"/>
<keyword evidence="2" id="KW-1185">Reference proteome</keyword>
<dbReference type="RefSeq" id="XP_070905982.1">
    <property type="nucleotide sequence ID" value="XM_071043949.1"/>
</dbReference>
<protein>
    <submittedName>
        <fullName evidence="1">Uncharacterized protein</fullName>
    </submittedName>
</protein>
<dbReference type="EMBL" id="JBFXLR010000001">
    <property type="protein sequence ID" value="KAL2861892.1"/>
    <property type="molecule type" value="Genomic_DNA"/>
</dbReference>
<sequence>MSSSTSSITLPHPTPTVDHFTIYIASIQATFEAPITAWTLILAPPTNEDCILCDIALLDGNKYAPLTIRHGETLRVPFLIEGKIVHLNKVCTAPVAKARMVIDQAHFATHGSQVWTVSFLTMLEDERIAPQGTVGYYENLAAVEGAMEDLKISKEG</sequence>
<evidence type="ECO:0000313" key="1">
    <source>
        <dbReference type="EMBL" id="KAL2861892.1"/>
    </source>
</evidence>
<comment type="caution">
    <text evidence="1">The sequence shown here is derived from an EMBL/GenBank/DDBJ whole genome shotgun (WGS) entry which is preliminary data.</text>
</comment>
<proteinExistence type="predicted"/>
<name>A0ABR4LBI0_9EURO</name>
<reference evidence="1 2" key="1">
    <citation type="submission" date="2024-07" db="EMBL/GenBank/DDBJ databases">
        <title>Section-level genome sequencing and comparative genomics of Aspergillus sections Usti and Cavernicolus.</title>
        <authorList>
            <consortium name="Lawrence Berkeley National Laboratory"/>
            <person name="Nybo J.L."/>
            <person name="Vesth T.C."/>
            <person name="Theobald S."/>
            <person name="Frisvad J.C."/>
            <person name="Larsen T.O."/>
            <person name="Kjaerboelling I."/>
            <person name="Rothschild-Mancinelli K."/>
            <person name="Lyhne E.K."/>
            <person name="Kogle M.E."/>
            <person name="Barry K."/>
            <person name="Clum A."/>
            <person name="Na H."/>
            <person name="Ledsgaard L."/>
            <person name="Lin J."/>
            <person name="Lipzen A."/>
            <person name="Kuo A."/>
            <person name="Riley R."/>
            <person name="Mondo S."/>
            <person name="LaButti K."/>
            <person name="Haridas S."/>
            <person name="Pangalinan J."/>
            <person name="Salamov A.A."/>
            <person name="Simmons B.A."/>
            <person name="Magnuson J.K."/>
            <person name="Chen J."/>
            <person name="Drula E."/>
            <person name="Henrissat B."/>
            <person name="Wiebenga A."/>
            <person name="Lubbers R.J."/>
            <person name="Gomes A.C."/>
            <person name="Macurrencykelacurrency M.R."/>
            <person name="Stajich J."/>
            <person name="Grigoriev I.V."/>
            <person name="Mortensen U.H."/>
            <person name="De vries R.P."/>
            <person name="Baker S.E."/>
            <person name="Andersen M.R."/>
        </authorList>
    </citation>
    <scope>NUCLEOTIDE SEQUENCE [LARGE SCALE GENOMIC DNA]</scope>
    <source>
        <strain evidence="1 2">CBS 756.74</strain>
    </source>
</reference>
<accession>A0ABR4LBI0</accession>
<gene>
    <name evidence="1" type="ORF">BJX68DRAFT_260692</name>
</gene>
<evidence type="ECO:0000313" key="2">
    <source>
        <dbReference type="Proteomes" id="UP001610444"/>
    </source>
</evidence>
<dbReference type="Proteomes" id="UP001610444">
    <property type="component" value="Unassembled WGS sequence"/>
</dbReference>